<dbReference type="AlphaFoldDB" id="A0A369JA02"/>
<reference evidence="2" key="1">
    <citation type="submission" date="2018-04" db="EMBL/GenBank/DDBJ databases">
        <title>Whole genome sequencing of Hypsizygus marmoreus.</title>
        <authorList>
            <person name="Choi I.-G."/>
            <person name="Min B."/>
            <person name="Kim J.-G."/>
            <person name="Kim S."/>
            <person name="Oh Y.-L."/>
            <person name="Kong W.-S."/>
            <person name="Park H."/>
            <person name="Jeong J."/>
            <person name="Song E.-S."/>
        </authorList>
    </citation>
    <scope>NUCLEOTIDE SEQUENCE [LARGE SCALE GENOMIC DNA]</scope>
    <source>
        <strain evidence="2">51987-8</strain>
    </source>
</reference>
<feature type="transmembrane region" description="Helical" evidence="1">
    <location>
        <begin position="87"/>
        <end position="108"/>
    </location>
</feature>
<evidence type="ECO:0000256" key="1">
    <source>
        <dbReference type="SAM" id="Phobius"/>
    </source>
</evidence>
<evidence type="ECO:0008006" key="4">
    <source>
        <dbReference type="Google" id="ProtNLM"/>
    </source>
</evidence>
<keyword evidence="1" id="KW-1133">Transmembrane helix</keyword>
<protein>
    <recommendedName>
        <fullName evidence="4">Transmembrane protein</fullName>
    </recommendedName>
</protein>
<accession>A0A369JA02</accession>
<evidence type="ECO:0000313" key="2">
    <source>
        <dbReference type="EMBL" id="RDB16284.1"/>
    </source>
</evidence>
<feature type="transmembrane region" description="Helical" evidence="1">
    <location>
        <begin position="44"/>
        <end position="67"/>
    </location>
</feature>
<evidence type="ECO:0000313" key="3">
    <source>
        <dbReference type="Proteomes" id="UP000076154"/>
    </source>
</evidence>
<keyword evidence="1" id="KW-0472">Membrane</keyword>
<dbReference type="EMBL" id="LUEZ02000126">
    <property type="protein sequence ID" value="RDB16284.1"/>
    <property type="molecule type" value="Genomic_DNA"/>
</dbReference>
<comment type="caution">
    <text evidence="2">The sequence shown here is derived from an EMBL/GenBank/DDBJ whole genome shotgun (WGS) entry which is preliminary data.</text>
</comment>
<gene>
    <name evidence="2" type="ORF">Hypma_003047</name>
</gene>
<organism evidence="2 3">
    <name type="scientific">Hypsizygus marmoreus</name>
    <name type="common">White beech mushroom</name>
    <name type="synonym">Agaricus marmoreus</name>
    <dbReference type="NCBI Taxonomy" id="39966"/>
    <lineage>
        <taxon>Eukaryota</taxon>
        <taxon>Fungi</taxon>
        <taxon>Dikarya</taxon>
        <taxon>Basidiomycota</taxon>
        <taxon>Agaricomycotina</taxon>
        <taxon>Agaricomycetes</taxon>
        <taxon>Agaricomycetidae</taxon>
        <taxon>Agaricales</taxon>
        <taxon>Tricholomatineae</taxon>
        <taxon>Lyophyllaceae</taxon>
        <taxon>Hypsizygus</taxon>
    </lineage>
</organism>
<proteinExistence type="predicted"/>
<dbReference type="Proteomes" id="UP000076154">
    <property type="component" value="Unassembled WGS sequence"/>
</dbReference>
<feature type="transmembrane region" description="Helical" evidence="1">
    <location>
        <begin position="12"/>
        <end position="32"/>
    </location>
</feature>
<keyword evidence="3" id="KW-1185">Reference proteome</keyword>
<keyword evidence="1" id="KW-0812">Transmembrane</keyword>
<sequence>MFSKSTRTRLALVANIFLFVLHLAFFVPVFLFRCPPTMQQQTPLLHLLPILVFMDALVTCLTHHLVALGGSFLSLAWALSSCLITEVALAVFSVWVGVISLVVVALAMRALAVYVGGEANLGILWYFHVPSSWGHQAEVDEVPPASPIELVTMDSIEGGLPPPYHLG</sequence>
<dbReference type="InParanoid" id="A0A369JA02"/>
<name>A0A369JA02_HYPMA</name>